<dbReference type="AlphaFoldDB" id="A0A6J4Q6Q5"/>
<evidence type="ECO:0000313" key="2">
    <source>
        <dbReference type="EMBL" id="CAA9436046.1"/>
    </source>
</evidence>
<feature type="compositionally biased region" description="Low complexity" evidence="1">
    <location>
        <begin position="1"/>
        <end position="10"/>
    </location>
</feature>
<organism evidence="2">
    <name type="scientific">uncultured Pseudonocardia sp</name>
    <dbReference type="NCBI Taxonomy" id="211455"/>
    <lineage>
        <taxon>Bacteria</taxon>
        <taxon>Bacillati</taxon>
        <taxon>Actinomycetota</taxon>
        <taxon>Actinomycetes</taxon>
        <taxon>Pseudonocardiales</taxon>
        <taxon>Pseudonocardiaceae</taxon>
        <taxon>Pseudonocardia</taxon>
        <taxon>environmental samples</taxon>
    </lineage>
</organism>
<gene>
    <name evidence="2" type="ORF">AVDCRST_MAG66-3610</name>
</gene>
<feature type="non-terminal residue" evidence="2">
    <location>
        <position position="1"/>
    </location>
</feature>
<feature type="compositionally biased region" description="Low complexity" evidence="1">
    <location>
        <begin position="145"/>
        <end position="159"/>
    </location>
</feature>
<protein>
    <submittedName>
        <fullName evidence="2">Uncharacterized protein</fullName>
    </submittedName>
</protein>
<accession>A0A6J4Q6Q5</accession>
<feature type="non-terminal residue" evidence="2">
    <location>
        <position position="159"/>
    </location>
</feature>
<dbReference type="EMBL" id="CADCUS010000508">
    <property type="protein sequence ID" value="CAA9436046.1"/>
    <property type="molecule type" value="Genomic_DNA"/>
</dbReference>
<feature type="region of interest" description="Disordered" evidence="1">
    <location>
        <begin position="1"/>
        <end position="159"/>
    </location>
</feature>
<name>A0A6J4Q6Q5_9PSEU</name>
<proteinExistence type="predicted"/>
<reference evidence="2" key="1">
    <citation type="submission" date="2020-02" db="EMBL/GenBank/DDBJ databases">
        <authorList>
            <person name="Meier V. D."/>
        </authorList>
    </citation>
    <scope>NUCLEOTIDE SEQUENCE</scope>
    <source>
        <strain evidence="2">AVDCRST_MAG66</strain>
    </source>
</reference>
<feature type="compositionally biased region" description="Gly residues" evidence="1">
    <location>
        <begin position="65"/>
        <end position="78"/>
    </location>
</feature>
<evidence type="ECO:0000256" key="1">
    <source>
        <dbReference type="SAM" id="MobiDB-lite"/>
    </source>
</evidence>
<feature type="compositionally biased region" description="Gly residues" evidence="1">
    <location>
        <begin position="88"/>
        <end position="102"/>
    </location>
</feature>
<sequence>GRTGAPPRCAPRCRARAGRLRFGPRAGRPRRDVGPGQWWGASSGGVAPRAVDHGRHRRAGRDRGGPGARVGVRAGGPGRVERRRGAAPGAGAGARRAGPGGRGNHRGHPLDRYGRGHPVLHHLSGPGRTAGARGAGADGGERVPGRAGAVPARPGGADV</sequence>